<dbReference type="AlphaFoldDB" id="A0A8I1JGC8"/>
<reference evidence="1" key="1">
    <citation type="submission" date="2020-12" db="EMBL/GenBank/DDBJ databases">
        <title>Enhanced detection system for hospital associated transmission using whole genome sequencing surveillance.</title>
        <authorList>
            <person name="Harrison L.H."/>
            <person name="Van Tyne D."/>
            <person name="Marsh J.W."/>
            <person name="Griffith M.P."/>
            <person name="Snyder D.J."/>
            <person name="Cooper V.S."/>
            <person name="Mustapha M."/>
        </authorList>
    </citation>
    <scope>NUCLEOTIDE SEQUENCE</scope>
    <source>
        <strain evidence="1">PSB00042</strain>
    </source>
</reference>
<dbReference type="Proteomes" id="UP000637061">
    <property type="component" value="Unassembled WGS sequence"/>
</dbReference>
<accession>A0A8I1JGC8</accession>
<protein>
    <submittedName>
        <fullName evidence="1">Uncharacterized protein</fullName>
    </submittedName>
</protein>
<evidence type="ECO:0000313" key="1">
    <source>
        <dbReference type="EMBL" id="MBI6882682.1"/>
    </source>
</evidence>
<evidence type="ECO:0000313" key="2">
    <source>
        <dbReference type="Proteomes" id="UP000637061"/>
    </source>
</evidence>
<proteinExistence type="predicted"/>
<sequence length="112" mass="12907">MEKHVEQIFEGFIEFIDPETGLATVRLQDVTEPSNPDEQAEIDFSKVSKNIDTVKEGYMFTWRMGHMLNEAGEPGEIRNEFEFVTKTWTAEELAEVRQEASRIASYFKAQQG</sequence>
<gene>
    <name evidence="1" type="ORF">JEU22_02045</name>
</gene>
<comment type="caution">
    <text evidence="1">The sequence shown here is derived from an EMBL/GenBank/DDBJ whole genome shotgun (WGS) entry which is preliminary data.</text>
</comment>
<organism evidence="1 2">
    <name type="scientific">Pseudomonas putida</name>
    <name type="common">Arthrobacter siderocapsulatus</name>
    <dbReference type="NCBI Taxonomy" id="303"/>
    <lineage>
        <taxon>Bacteria</taxon>
        <taxon>Pseudomonadati</taxon>
        <taxon>Pseudomonadota</taxon>
        <taxon>Gammaproteobacteria</taxon>
        <taxon>Pseudomonadales</taxon>
        <taxon>Pseudomonadaceae</taxon>
        <taxon>Pseudomonas</taxon>
    </lineage>
</organism>
<dbReference type="EMBL" id="JAEHTE010000001">
    <property type="protein sequence ID" value="MBI6882682.1"/>
    <property type="molecule type" value="Genomic_DNA"/>
</dbReference>
<name>A0A8I1JGC8_PSEPU</name>
<dbReference type="RefSeq" id="WP_198746292.1">
    <property type="nucleotide sequence ID" value="NZ_JAEHTE010000001.1"/>
</dbReference>